<evidence type="ECO:0000256" key="7">
    <source>
        <dbReference type="ARBA" id="ARBA00023136"/>
    </source>
</evidence>
<dbReference type="Pfam" id="PF18927">
    <property type="entry name" value="CrtO"/>
    <property type="match status" value="1"/>
</dbReference>
<evidence type="ECO:0000313" key="14">
    <source>
        <dbReference type="EMBL" id="MDI4647801.1"/>
    </source>
</evidence>
<accession>A0ABT6TLV1</accession>
<reference evidence="14" key="1">
    <citation type="submission" date="2023-04" db="EMBL/GenBank/DDBJ databases">
        <title>Comparative genomic analysis of Cohnella hashimotonis sp. nov., isolated from the International Space Station.</title>
        <authorList>
            <person name="Venkateswaran K."/>
            <person name="Simpson A."/>
        </authorList>
    </citation>
    <scope>NUCLEOTIDE SEQUENCE</scope>
    <source>
        <strain evidence="14">F6_2S_P_1</strain>
    </source>
</reference>
<comment type="similarity">
    <text evidence="10">Belongs to the acyltransferase CrtO family.</text>
</comment>
<feature type="transmembrane region" description="Helical" evidence="13">
    <location>
        <begin position="12"/>
        <end position="34"/>
    </location>
</feature>
<gene>
    <name evidence="14" type="ORF">KB449_22810</name>
</gene>
<evidence type="ECO:0000313" key="15">
    <source>
        <dbReference type="Proteomes" id="UP001161691"/>
    </source>
</evidence>
<evidence type="ECO:0000256" key="3">
    <source>
        <dbReference type="ARBA" id="ARBA00022679"/>
    </source>
</evidence>
<keyword evidence="8 14" id="KW-0012">Acyltransferase</keyword>
<evidence type="ECO:0000256" key="13">
    <source>
        <dbReference type="SAM" id="Phobius"/>
    </source>
</evidence>
<dbReference type="RefSeq" id="WP_282910546.1">
    <property type="nucleotide sequence ID" value="NZ_JAGRPV010000001.1"/>
</dbReference>
<evidence type="ECO:0000256" key="6">
    <source>
        <dbReference type="ARBA" id="ARBA00022989"/>
    </source>
</evidence>
<evidence type="ECO:0000256" key="10">
    <source>
        <dbReference type="ARBA" id="ARBA00023603"/>
    </source>
</evidence>
<keyword evidence="6 13" id="KW-1133">Transmembrane helix</keyword>
<keyword evidence="4 13" id="KW-0812">Transmembrane</keyword>
<comment type="subcellular location">
    <subcellularLocation>
        <location evidence="1">Cell membrane</location>
        <topology evidence="1">Single-pass membrane protein</topology>
    </subcellularLocation>
</comment>
<protein>
    <recommendedName>
        <fullName evidence="11">Glycosyl-4,4'-diaponeurosporenoate acyltransferase</fullName>
    </recommendedName>
</protein>
<evidence type="ECO:0000256" key="11">
    <source>
        <dbReference type="ARBA" id="ARBA00023667"/>
    </source>
</evidence>
<evidence type="ECO:0000256" key="5">
    <source>
        <dbReference type="ARBA" id="ARBA00022729"/>
    </source>
</evidence>
<evidence type="ECO:0000256" key="4">
    <source>
        <dbReference type="ARBA" id="ARBA00022692"/>
    </source>
</evidence>
<evidence type="ECO:0000256" key="1">
    <source>
        <dbReference type="ARBA" id="ARBA00004162"/>
    </source>
</evidence>
<comment type="pathway">
    <text evidence="9">Carotenoid biosynthesis; staphyloxanthin biosynthesis; staphyloxanthin from farnesyl diphosphate: step 5/5.</text>
</comment>
<keyword evidence="2" id="KW-1003">Cell membrane</keyword>
<comment type="function">
    <text evidence="12">Catalyzes the acylation of glycosyl-4,4'-diaponeurosporenoate, i.e. the esterification of glucose at the C6'' position with the carboxyl group of the C(15) fatty acid 12-methyltetradecanoic acid, to yield staphyloxanthin. This is the last step in the biosynthesis of this orange pigment, present in most staphylococci strains.</text>
</comment>
<evidence type="ECO:0000256" key="8">
    <source>
        <dbReference type="ARBA" id="ARBA00023315"/>
    </source>
</evidence>
<keyword evidence="15" id="KW-1185">Reference proteome</keyword>
<keyword evidence="5" id="KW-0732">Signal</keyword>
<proteinExistence type="inferred from homology"/>
<name>A0ABT6TLV1_9BACL</name>
<sequence length="168" mass="19498">MPLVNLPHLWVVLIDIFAWAFFHLGISVICLKLPQSYFLQDKAWFRLGAWEQSGKRWQRLFFVKRWKGRLIDGTSILRRGYAKKSLHGTRLCDLNEFAAETKRAELTHWLSMAPAPLFFLWNPVWAGWIMVLYAGAFNLPIIMVQRYNRGRIDAITLATNKKGAGSFT</sequence>
<dbReference type="GO" id="GO:0016746">
    <property type="term" value="F:acyltransferase activity"/>
    <property type="evidence" value="ECO:0007669"/>
    <property type="project" value="UniProtKB-KW"/>
</dbReference>
<keyword evidence="3" id="KW-0808">Transferase</keyword>
<feature type="transmembrane region" description="Helical" evidence="13">
    <location>
        <begin position="125"/>
        <end position="144"/>
    </location>
</feature>
<evidence type="ECO:0000256" key="12">
    <source>
        <dbReference type="ARBA" id="ARBA00025324"/>
    </source>
</evidence>
<comment type="caution">
    <text evidence="14">The sequence shown here is derived from an EMBL/GenBank/DDBJ whole genome shotgun (WGS) entry which is preliminary data.</text>
</comment>
<dbReference type="EMBL" id="JAGRPV010000001">
    <property type="protein sequence ID" value="MDI4647801.1"/>
    <property type="molecule type" value="Genomic_DNA"/>
</dbReference>
<organism evidence="14 15">
    <name type="scientific">Cohnella hashimotonis</name>
    <dbReference type="NCBI Taxonomy" id="2826895"/>
    <lineage>
        <taxon>Bacteria</taxon>
        <taxon>Bacillati</taxon>
        <taxon>Bacillota</taxon>
        <taxon>Bacilli</taxon>
        <taxon>Bacillales</taxon>
        <taxon>Paenibacillaceae</taxon>
        <taxon>Cohnella</taxon>
    </lineage>
</organism>
<dbReference type="Proteomes" id="UP001161691">
    <property type="component" value="Unassembled WGS sequence"/>
</dbReference>
<evidence type="ECO:0000256" key="9">
    <source>
        <dbReference type="ARBA" id="ARBA00023588"/>
    </source>
</evidence>
<evidence type="ECO:0000256" key="2">
    <source>
        <dbReference type="ARBA" id="ARBA00022475"/>
    </source>
</evidence>
<dbReference type="InterPro" id="IPR044021">
    <property type="entry name" value="CrtO"/>
</dbReference>
<keyword evidence="7 13" id="KW-0472">Membrane</keyword>